<name>A0A427XMT8_9TREE</name>
<evidence type="ECO:0000256" key="3">
    <source>
        <dbReference type="ARBA" id="ARBA00022723"/>
    </source>
</evidence>
<keyword evidence="3" id="KW-0479">Metal-binding</keyword>
<comment type="similarity">
    <text evidence="2">Belongs to the gamma-BBH/TMLD family.</text>
</comment>
<accession>A0A427XMT8</accession>
<dbReference type="OrthoDB" id="406634at2759"/>
<sequence>MRPIQRVVGAFPRRQLAASVAPLSSGLPRTTTARTLHTSHTVNASSYMSRTPFNFNARRCFTTAAGQPRTLISNDEGTVTVGPGYVSYAGPSPASDKTGIESVSSAITYSRLRDCCPCPRCIHPSTRQKTHTSGEAFRETFELGNEVLDGRTVHPATNAEGEHGIEVHWPVAIDGHPHPSFYPISLLQRLASGRVRGHTYLNDTLRRKLWDRESLLKDGKDLWIDFSELNGAADGEPFQLRPEVHLRLLEQLQLYGVAVVRGLPTDRTDNTDCRLREFAETIGGLRNTFYGETWDVKSVVNSKNVAYTNLNLGLHMDLLYFALPPRFQFLHSLRNRVIGGASYFVDSFAAADKLRREQPHLYASLQANPLEYEYDNDNHYMTFQHPVLPAGELGGSDLHQHINWSPPFQAPNVRPTKDANGQYPVDPAAAALAEETFYLALSEFQRALDSPEFRYEFTMQEGDIVLFDNQRVLHARTAFRDKTDQEVKADGTVIVPGEPTRWLKGCYLDGSTVWDKLAVLNDQVRGVTSV</sequence>
<dbReference type="SUPFAM" id="SSF51197">
    <property type="entry name" value="Clavaminate synthase-like"/>
    <property type="match status" value="1"/>
</dbReference>
<comment type="caution">
    <text evidence="8">The sequence shown here is derived from an EMBL/GenBank/DDBJ whole genome shotgun (WGS) entry which is preliminary data.</text>
</comment>
<dbReference type="Pfam" id="PF02668">
    <property type="entry name" value="TauD"/>
    <property type="match status" value="1"/>
</dbReference>
<reference evidence="8 9" key="1">
    <citation type="submission" date="2018-11" db="EMBL/GenBank/DDBJ databases">
        <title>Genome sequence of Apiotrichum porosum DSM 27194.</title>
        <authorList>
            <person name="Aliyu H."/>
            <person name="Gorte O."/>
            <person name="Ochsenreither K."/>
        </authorList>
    </citation>
    <scope>NUCLEOTIDE SEQUENCE [LARGE SCALE GENOMIC DNA]</scope>
    <source>
        <strain evidence="8 9">DSM 27194</strain>
    </source>
</reference>
<dbReference type="PANTHER" id="PTHR10696:SF25">
    <property type="entry name" value="OXIDOREDUCTASE AIM17-RELATED"/>
    <property type="match status" value="1"/>
</dbReference>
<evidence type="ECO:0000259" key="7">
    <source>
        <dbReference type="Pfam" id="PF02668"/>
    </source>
</evidence>
<organism evidence="8 9">
    <name type="scientific">Apiotrichum porosum</name>
    <dbReference type="NCBI Taxonomy" id="105984"/>
    <lineage>
        <taxon>Eukaryota</taxon>
        <taxon>Fungi</taxon>
        <taxon>Dikarya</taxon>
        <taxon>Basidiomycota</taxon>
        <taxon>Agaricomycotina</taxon>
        <taxon>Tremellomycetes</taxon>
        <taxon>Trichosporonales</taxon>
        <taxon>Trichosporonaceae</taxon>
        <taxon>Apiotrichum</taxon>
    </lineage>
</organism>
<evidence type="ECO:0000256" key="6">
    <source>
        <dbReference type="ARBA" id="ARBA00023004"/>
    </source>
</evidence>
<dbReference type="Gene3D" id="3.60.130.10">
    <property type="entry name" value="Clavaminate synthase-like"/>
    <property type="match status" value="1"/>
</dbReference>
<gene>
    <name evidence="8" type="ORF">EHS24_008794</name>
</gene>
<evidence type="ECO:0000256" key="2">
    <source>
        <dbReference type="ARBA" id="ARBA00008654"/>
    </source>
</evidence>
<dbReference type="GO" id="GO:0046872">
    <property type="term" value="F:metal ion binding"/>
    <property type="evidence" value="ECO:0007669"/>
    <property type="project" value="UniProtKB-KW"/>
</dbReference>
<dbReference type="AlphaFoldDB" id="A0A427XMT8"/>
<dbReference type="STRING" id="105984.A0A427XMT8"/>
<evidence type="ECO:0000313" key="8">
    <source>
        <dbReference type="EMBL" id="RSH80221.1"/>
    </source>
</evidence>
<keyword evidence="6" id="KW-0408">Iron</keyword>
<keyword evidence="4" id="KW-0223">Dioxygenase</keyword>
<dbReference type="PANTHER" id="PTHR10696">
    <property type="entry name" value="GAMMA-BUTYROBETAINE HYDROXYLASE-RELATED"/>
    <property type="match status" value="1"/>
</dbReference>
<dbReference type="InterPro" id="IPR038492">
    <property type="entry name" value="GBBH-like_N_sf"/>
</dbReference>
<comment type="cofactor">
    <cofactor evidence="1">
        <name>Fe(2+)</name>
        <dbReference type="ChEBI" id="CHEBI:29033"/>
    </cofactor>
</comment>
<dbReference type="EMBL" id="RSCE01000008">
    <property type="protein sequence ID" value="RSH80221.1"/>
    <property type="molecule type" value="Genomic_DNA"/>
</dbReference>
<dbReference type="GO" id="GO:0005739">
    <property type="term" value="C:mitochondrion"/>
    <property type="evidence" value="ECO:0007669"/>
    <property type="project" value="TreeGrafter"/>
</dbReference>
<feature type="domain" description="TauD/TfdA-like" evidence="7">
    <location>
        <begin position="239"/>
        <end position="482"/>
    </location>
</feature>
<evidence type="ECO:0000256" key="5">
    <source>
        <dbReference type="ARBA" id="ARBA00023002"/>
    </source>
</evidence>
<evidence type="ECO:0000313" key="9">
    <source>
        <dbReference type="Proteomes" id="UP000279236"/>
    </source>
</evidence>
<dbReference type="GO" id="GO:0051213">
    <property type="term" value="F:dioxygenase activity"/>
    <property type="evidence" value="ECO:0007669"/>
    <property type="project" value="UniProtKB-KW"/>
</dbReference>
<proteinExistence type="inferred from homology"/>
<protein>
    <recommendedName>
        <fullName evidence="7">TauD/TfdA-like domain-containing protein</fullName>
    </recommendedName>
</protein>
<dbReference type="GO" id="GO:0045329">
    <property type="term" value="P:carnitine biosynthetic process"/>
    <property type="evidence" value="ECO:0007669"/>
    <property type="project" value="TreeGrafter"/>
</dbReference>
<dbReference type="RefSeq" id="XP_028475168.1">
    <property type="nucleotide sequence ID" value="XM_028624096.1"/>
</dbReference>
<evidence type="ECO:0000256" key="4">
    <source>
        <dbReference type="ARBA" id="ARBA00022964"/>
    </source>
</evidence>
<dbReference type="Proteomes" id="UP000279236">
    <property type="component" value="Unassembled WGS sequence"/>
</dbReference>
<dbReference type="Gene3D" id="3.30.2020.30">
    <property type="match status" value="1"/>
</dbReference>
<keyword evidence="9" id="KW-1185">Reference proteome</keyword>
<keyword evidence="5" id="KW-0560">Oxidoreductase</keyword>
<dbReference type="InterPro" id="IPR042098">
    <property type="entry name" value="TauD-like_sf"/>
</dbReference>
<evidence type="ECO:0000256" key="1">
    <source>
        <dbReference type="ARBA" id="ARBA00001954"/>
    </source>
</evidence>
<dbReference type="GeneID" id="39593337"/>
<dbReference type="InterPro" id="IPR050411">
    <property type="entry name" value="AlphaKG_dependent_hydroxylases"/>
</dbReference>
<dbReference type="InterPro" id="IPR003819">
    <property type="entry name" value="TauD/TfdA-like"/>
</dbReference>